<protein>
    <submittedName>
        <fullName evidence="1">Uncharacterized protein</fullName>
    </submittedName>
</protein>
<dbReference type="InterPro" id="IPR001227">
    <property type="entry name" value="Ac_transferase_dom_sf"/>
</dbReference>
<reference evidence="1 2" key="1">
    <citation type="submission" date="2019-06" db="EMBL/GenBank/DDBJ databases">
        <title>Genomic Encyclopedia of Type Strains, Phase IV (KMG-V): Genome sequencing to study the core and pangenomes of soil and plant-associated prokaryotes.</title>
        <authorList>
            <person name="Whitman W."/>
        </authorList>
    </citation>
    <scope>NUCLEOTIDE SEQUENCE [LARGE SCALE GENOMIC DNA]</scope>
    <source>
        <strain evidence="1 2">BR 10355</strain>
    </source>
</reference>
<dbReference type="GO" id="GO:0016740">
    <property type="term" value="F:transferase activity"/>
    <property type="evidence" value="ECO:0007669"/>
    <property type="project" value="InterPro"/>
</dbReference>
<evidence type="ECO:0000313" key="2">
    <source>
        <dbReference type="Proteomes" id="UP000321304"/>
    </source>
</evidence>
<sequence>MRGAAYSGLLSVKVPSHTPLLDEACPPLQRALASGRRFPITSREILLAGSDGDRIFSASDALAKLACQIRRPIDRAATLEALAELGVDRVLGLGPGHALAEMMQAHSPSIRCYAANGFHTVDGLRDWVLFE</sequence>
<dbReference type="InterPro" id="IPR016035">
    <property type="entry name" value="Acyl_Trfase/lysoPLipase"/>
</dbReference>
<dbReference type="Gene3D" id="3.40.366.10">
    <property type="entry name" value="Malonyl-Coenzyme A Acyl Carrier Protein, domain 2"/>
    <property type="match status" value="1"/>
</dbReference>
<dbReference type="Proteomes" id="UP000321304">
    <property type="component" value="Unassembled WGS sequence"/>
</dbReference>
<comment type="caution">
    <text evidence="1">The sequence shown here is derived from an EMBL/GenBank/DDBJ whole genome shotgun (WGS) entry which is preliminary data.</text>
</comment>
<dbReference type="SUPFAM" id="SSF52151">
    <property type="entry name" value="FabD/lysophospholipase-like"/>
    <property type="match status" value="1"/>
</dbReference>
<accession>A0A560KWW3</accession>
<gene>
    <name evidence="1" type="ORF">FBZ93_12029</name>
</gene>
<proteinExistence type="predicted"/>
<dbReference type="AlphaFoldDB" id="A0A560KWW3"/>
<organism evidence="1 2">
    <name type="scientific">Bradyrhizobium macuxiense</name>
    <dbReference type="NCBI Taxonomy" id="1755647"/>
    <lineage>
        <taxon>Bacteria</taxon>
        <taxon>Pseudomonadati</taxon>
        <taxon>Pseudomonadota</taxon>
        <taxon>Alphaproteobacteria</taxon>
        <taxon>Hyphomicrobiales</taxon>
        <taxon>Nitrobacteraceae</taxon>
        <taxon>Bradyrhizobium</taxon>
    </lineage>
</organism>
<dbReference type="EMBL" id="VITY01000020">
    <property type="protein sequence ID" value="TWB87731.1"/>
    <property type="molecule type" value="Genomic_DNA"/>
</dbReference>
<dbReference type="OrthoDB" id="9808564at2"/>
<name>A0A560KWW3_9BRAD</name>
<keyword evidence="2" id="KW-1185">Reference proteome</keyword>
<evidence type="ECO:0000313" key="1">
    <source>
        <dbReference type="EMBL" id="TWB87731.1"/>
    </source>
</evidence>